<dbReference type="SUPFAM" id="SSF82861">
    <property type="entry name" value="Mechanosensitive channel protein MscS (YggB), transmembrane region"/>
    <property type="match status" value="1"/>
</dbReference>
<keyword evidence="12" id="KW-1185">Reference proteome</keyword>
<evidence type="ECO:0000259" key="10">
    <source>
        <dbReference type="Pfam" id="PF21088"/>
    </source>
</evidence>
<dbReference type="Gene3D" id="1.10.287.1260">
    <property type="match status" value="1"/>
</dbReference>
<dbReference type="GO" id="GO:0055085">
    <property type="term" value="P:transmembrane transport"/>
    <property type="evidence" value="ECO:0007669"/>
    <property type="project" value="InterPro"/>
</dbReference>
<feature type="domain" description="Mechanosensitive ion channel MscS" evidence="8">
    <location>
        <begin position="169"/>
        <end position="235"/>
    </location>
</feature>
<dbReference type="InterPro" id="IPR023408">
    <property type="entry name" value="MscS_beta-dom_sf"/>
</dbReference>
<dbReference type="PANTHER" id="PTHR30347:SF1">
    <property type="entry name" value="MECHANOSENSITIVE CHANNEL MSCK"/>
    <property type="match status" value="1"/>
</dbReference>
<dbReference type="RefSeq" id="WP_093373869.1">
    <property type="nucleotide sequence ID" value="NZ_FOQA01000016.1"/>
</dbReference>
<feature type="transmembrane region" description="Helical" evidence="7">
    <location>
        <begin position="12"/>
        <end position="31"/>
    </location>
</feature>
<dbReference type="InterPro" id="IPR049278">
    <property type="entry name" value="MS_channel_C"/>
</dbReference>
<sequence length="349" mass="39409">MEDGSVAVFEWLYILIGLASIIAARFIMGKVMRRFIQKGRDAWLSVLNWITVYLLITYAATYFSEASWLFGPLFTFGNTSVSLFTTMVAVFILIFAARISSLLKGAILPQVFEKYQMDASARFTFASLIHYMILAVAVIFSLSTLGIDISSLTVFAGVIGIGIGFGMQNIASNFISGIIILFERPIKVGDRVIIDNIIGDVEEIKMRATVVRTLENERIIIPNSFFLEEKVVNRSYADSNLRIFIDVGVSYGSDVNRVKEVLEEAAAELKSKTSEMLDEPPLIRFRDFGDSSLDFRLLVSINNPEKEFAIKSDLRFLILKKFRQNNIVIPFPQRDLHLFQQEKEKSSDT</sequence>
<evidence type="ECO:0000259" key="8">
    <source>
        <dbReference type="Pfam" id="PF00924"/>
    </source>
</evidence>
<gene>
    <name evidence="11" type="ORF">SAMN05192551_11614</name>
</gene>
<dbReference type="InterPro" id="IPR010920">
    <property type="entry name" value="LSM_dom_sf"/>
</dbReference>
<evidence type="ECO:0000256" key="6">
    <source>
        <dbReference type="ARBA" id="ARBA00023136"/>
    </source>
</evidence>
<dbReference type="Pfam" id="PF00924">
    <property type="entry name" value="MS_channel_2nd"/>
    <property type="match status" value="1"/>
</dbReference>
<dbReference type="Pfam" id="PF21088">
    <property type="entry name" value="MS_channel_1st"/>
    <property type="match status" value="1"/>
</dbReference>
<accession>A0A1I3HTL5</accession>
<keyword evidence="5 7" id="KW-1133">Transmembrane helix</keyword>
<dbReference type="InterPro" id="IPR011014">
    <property type="entry name" value="MscS_channel_TM-2"/>
</dbReference>
<protein>
    <submittedName>
        <fullName evidence="11">Mechanosensitive ion channel</fullName>
    </submittedName>
</protein>
<dbReference type="EMBL" id="FOQA01000016">
    <property type="protein sequence ID" value="SFI39074.1"/>
    <property type="molecule type" value="Genomic_DNA"/>
</dbReference>
<dbReference type="STRING" id="69895.SAMN05192551_11614"/>
<evidence type="ECO:0000256" key="3">
    <source>
        <dbReference type="ARBA" id="ARBA00022475"/>
    </source>
</evidence>
<dbReference type="InterPro" id="IPR049142">
    <property type="entry name" value="MS_channel_1st"/>
</dbReference>
<dbReference type="InterPro" id="IPR011066">
    <property type="entry name" value="MscS_channel_C_sf"/>
</dbReference>
<feature type="transmembrane region" description="Helical" evidence="7">
    <location>
        <begin position="123"/>
        <end position="142"/>
    </location>
</feature>
<dbReference type="Pfam" id="PF21082">
    <property type="entry name" value="MS_channel_3rd"/>
    <property type="match status" value="1"/>
</dbReference>
<dbReference type="SUPFAM" id="SSF82689">
    <property type="entry name" value="Mechanosensitive channel protein MscS (YggB), C-terminal domain"/>
    <property type="match status" value="1"/>
</dbReference>
<dbReference type="OrthoDB" id="9809206at2"/>
<dbReference type="InterPro" id="IPR006685">
    <property type="entry name" value="MscS_channel_2nd"/>
</dbReference>
<comment type="similarity">
    <text evidence="2">Belongs to the MscS (TC 1.A.23) family.</text>
</comment>
<dbReference type="GO" id="GO:0005886">
    <property type="term" value="C:plasma membrane"/>
    <property type="evidence" value="ECO:0007669"/>
    <property type="project" value="UniProtKB-SubCell"/>
</dbReference>
<dbReference type="Proteomes" id="UP000199287">
    <property type="component" value="Unassembled WGS sequence"/>
</dbReference>
<proteinExistence type="inferred from homology"/>
<dbReference type="InterPro" id="IPR052702">
    <property type="entry name" value="MscS-like_channel"/>
</dbReference>
<feature type="transmembrane region" description="Helical" evidence="7">
    <location>
        <begin position="154"/>
        <end position="182"/>
    </location>
</feature>
<organism evidence="11 12">
    <name type="scientific">Tindallia magadiensis</name>
    <dbReference type="NCBI Taxonomy" id="69895"/>
    <lineage>
        <taxon>Bacteria</taxon>
        <taxon>Bacillati</taxon>
        <taxon>Bacillota</taxon>
        <taxon>Clostridia</taxon>
        <taxon>Peptostreptococcales</taxon>
        <taxon>Tindalliaceae</taxon>
        <taxon>Tindallia</taxon>
    </lineage>
</organism>
<dbReference type="Gene3D" id="2.30.30.60">
    <property type="match status" value="1"/>
</dbReference>
<feature type="domain" description="Mechanosensitive ion channel transmembrane helices 2/3" evidence="10">
    <location>
        <begin position="130"/>
        <end position="168"/>
    </location>
</feature>
<evidence type="ECO:0000256" key="5">
    <source>
        <dbReference type="ARBA" id="ARBA00022989"/>
    </source>
</evidence>
<feature type="transmembrane region" description="Helical" evidence="7">
    <location>
        <begin position="83"/>
        <end position="103"/>
    </location>
</feature>
<keyword evidence="3" id="KW-1003">Cell membrane</keyword>
<keyword evidence="4 7" id="KW-0812">Transmembrane</keyword>
<feature type="domain" description="Mechanosensitive ion channel MscS C-terminal" evidence="9">
    <location>
        <begin position="245"/>
        <end position="329"/>
    </location>
</feature>
<evidence type="ECO:0000313" key="12">
    <source>
        <dbReference type="Proteomes" id="UP000199287"/>
    </source>
</evidence>
<comment type="subcellular location">
    <subcellularLocation>
        <location evidence="1">Cell membrane</location>
        <topology evidence="1">Multi-pass membrane protein</topology>
    </subcellularLocation>
</comment>
<keyword evidence="6 7" id="KW-0472">Membrane</keyword>
<evidence type="ECO:0000256" key="4">
    <source>
        <dbReference type="ARBA" id="ARBA00022692"/>
    </source>
</evidence>
<name>A0A1I3HTL5_9FIRM</name>
<dbReference type="AlphaFoldDB" id="A0A1I3HTL5"/>
<evidence type="ECO:0000256" key="1">
    <source>
        <dbReference type="ARBA" id="ARBA00004651"/>
    </source>
</evidence>
<feature type="transmembrane region" description="Helical" evidence="7">
    <location>
        <begin position="43"/>
        <end position="63"/>
    </location>
</feature>
<dbReference type="SUPFAM" id="SSF50182">
    <property type="entry name" value="Sm-like ribonucleoproteins"/>
    <property type="match status" value="1"/>
</dbReference>
<reference evidence="12" key="1">
    <citation type="submission" date="2016-10" db="EMBL/GenBank/DDBJ databases">
        <authorList>
            <person name="Varghese N."/>
            <person name="Submissions S."/>
        </authorList>
    </citation>
    <scope>NUCLEOTIDE SEQUENCE [LARGE SCALE GENOMIC DNA]</scope>
    <source>
        <strain evidence="12">Z-7934</strain>
    </source>
</reference>
<evidence type="ECO:0000256" key="7">
    <source>
        <dbReference type="SAM" id="Phobius"/>
    </source>
</evidence>
<dbReference type="PANTHER" id="PTHR30347">
    <property type="entry name" value="POTASSIUM CHANNEL RELATED"/>
    <property type="match status" value="1"/>
</dbReference>
<evidence type="ECO:0000313" key="11">
    <source>
        <dbReference type="EMBL" id="SFI39074.1"/>
    </source>
</evidence>
<dbReference type="Gene3D" id="3.30.70.100">
    <property type="match status" value="1"/>
</dbReference>
<evidence type="ECO:0000256" key="2">
    <source>
        <dbReference type="ARBA" id="ARBA00008017"/>
    </source>
</evidence>
<evidence type="ECO:0000259" key="9">
    <source>
        <dbReference type="Pfam" id="PF21082"/>
    </source>
</evidence>